<dbReference type="FunFam" id="3.80.10.10:FF:000041">
    <property type="entry name" value="LRR receptor-like serine/threonine-protein kinase ERECTA"/>
    <property type="match status" value="1"/>
</dbReference>
<dbReference type="GO" id="GO:0016020">
    <property type="term" value="C:membrane"/>
    <property type="evidence" value="ECO:0007669"/>
    <property type="project" value="UniProtKB-SubCell"/>
</dbReference>
<keyword evidence="10" id="KW-0325">Glycoprotein</keyword>
<dbReference type="InterPro" id="IPR001245">
    <property type="entry name" value="Ser-Thr/Tyr_kinase_cat_dom"/>
</dbReference>
<evidence type="ECO:0000256" key="6">
    <source>
        <dbReference type="ARBA" id="ARBA00022737"/>
    </source>
</evidence>
<keyword evidence="6" id="KW-0677">Repeat</keyword>
<gene>
    <name evidence="15" type="ORF">GH714_032606</name>
</gene>
<dbReference type="GO" id="GO:0005524">
    <property type="term" value="F:ATP binding"/>
    <property type="evidence" value="ECO:0007669"/>
    <property type="project" value="InterPro"/>
</dbReference>
<dbReference type="InterPro" id="IPR046959">
    <property type="entry name" value="PRK1-6/SRF4-like"/>
</dbReference>
<reference evidence="15 16" key="1">
    <citation type="journal article" date="2020" name="Mol. Plant">
        <title>The Chromosome-Based Rubber Tree Genome Provides New Insights into Spurge Genome Evolution and Rubber Biosynthesis.</title>
        <authorList>
            <person name="Liu J."/>
            <person name="Shi C."/>
            <person name="Shi C.C."/>
            <person name="Li W."/>
            <person name="Zhang Q.J."/>
            <person name="Zhang Y."/>
            <person name="Li K."/>
            <person name="Lu H.F."/>
            <person name="Shi C."/>
            <person name="Zhu S.T."/>
            <person name="Xiao Z.Y."/>
            <person name="Nan H."/>
            <person name="Yue Y."/>
            <person name="Zhu X.G."/>
            <person name="Wu Y."/>
            <person name="Hong X.N."/>
            <person name="Fan G.Y."/>
            <person name="Tong Y."/>
            <person name="Zhang D."/>
            <person name="Mao C.L."/>
            <person name="Liu Y.L."/>
            <person name="Hao S.J."/>
            <person name="Liu W.Q."/>
            <person name="Lv M.Q."/>
            <person name="Zhang H.B."/>
            <person name="Liu Y."/>
            <person name="Hu-Tang G.R."/>
            <person name="Wang J.P."/>
            <person name="Wang J.H."/>
            <person name="Sun Y.H."/>
            <person name="Ni S.B."/>
            <person name="Chen W.B."/>
            <person name="Zhang X.C."/>
            <person name="Jiao Y.N."/>
            <person name="Eichler E.E."/>
            <person name="Li G.H."/>
            <person name="Liu X."/>
            <person name="Gao L.Z."/>
        </authorList>
    </citation>
    <scope>NUCLEOTIDE SEQUENCE [LARGE SCALE GENOMIC DNA]</scope>
    <source>
        <strain evidence="16">cv. GT1</strain>
        <tissue evidence="15">Leaf</tissue>
    </source>
</reference>
<evidence type="ECO:0000256" key="13">
    <source>
        <dbReference type="SAM" id="Phobius"/>
    </source>
</evidence>
<feature type="compositionally biased region" description="Basic and acidic residues" evidence="12">
    <location>
        <begin position="412"/>
        <end position="424"/>
    </location>
</feature>
<organism evidence="15 16">
    <name type="scientific">Hevea brasiliensis</name>
    <name type="common">Para rubber tree</name>
    <name type="synonym">Siphonia brasiliensis</name>
    <dbReference type="NCBI Taxonomy" id="3981"/>
    <lineage>
        <taxon>Eukaryota</taxon>
        <taxon>Viridiplantae</taxon>
        <taxon>Streptophyta</taxon>
        <taxon>Embryophyta</taxon>
        <taxon>Tracheophyta</taxon>
        <taxon>Spermatophyta</taxon>
        <taxon>Magnoliopsida</taxon>
        <taxon>eudicotyledons</taxon>
        <taxon>Gunneridae</taxon>
        <taxon>Pentapetalae</taxon>
        <taxon>rosids</taxon>
        <taxon>fabids</taxon>
        <taxon>Malpighiales</taxon>
        <taxon>Euphorbiaceae</taxon>
        <taxon>Crotonoideae</taxon>
        <taxon>Micrandreae</taxon>
        <taxon>Hevea</taxon>
    </lineage>
</organism>
<dbReference type="AlphaFoldDB" id="A0A6A6L1X5"/>
<dbReference type="InterPro" id="IPR032675">
    <property type="entry name" value="LRR_dom_sf"/>
</dbReference>
<dbReference type="InterPro" id="IPR013210">
    <property type="entry name" value="LRR_N_plant-typ"/>
</dbReference>
<name>A0A6A6L1X5_HEVBR</name>
<dbReference type="Gene3D" id="3.80.10.10">
    <property type="entry name" value="Ribonuclease Inhibitor"/>
    <property type="match status" value="1"/>
</dbReference>
<keyword evidence="5" id="KW-0732">Signal</keyword>
<dbReference type="Pfam" id="PF05701">
    <property type="entry name" value="WEMBL"/>
    <property type="match status" value="1"/>
</dbReference>
<keyword evidence="16" id="KW-1185">Reference proteome</keyword>
<dbReference type="PROSITE" id="PS50011">
    <property type="entry name" value="PROTEIN_KINASE_DOM"/>
    <property type="match status" value="1"/>
</dbReference>
<keyword evidence="9 13" id="KW-0472">Membrane</keyword>
<dbReference type="Pfam" id="PF07714">
    <property type="entry name" value="PK_Tyr_Ser-Thr"/>
    <property type="match status" value="1"/>
</dbReference>
<proteinExistence type="inferred from homology"/>
<dbReference type="PANTHER" id="PTHR48007">
    <property type="entry name" value="LEUCINE-RICH REPEAT RECEPTOR-LIKE PROTEIN KINASE PXC1"/>
    <property type="match status" value="1"/>
</dbReference>
<feature type="coiled-coil region" evidence="11">
    <location>
        <begin position="22"/>
        <end position="49"/>
    </location>
</feature>
<evidence type="ECO:0000313" key="16">
    <source>
        <dbReference type="Proteomes" id="UP000467840"/>
    </source>
</evidence>
<feature type="region of interest" description="Disordered" evidence="12">
    <location>
        <begin position="399"/>
        <end position="437"/>
    </location>
</feature>
<comment type="subcellular location">
    <subcellularLocation>
        <location evidence="1">Membrane</location>
    </subcellularLocation>
</comment>
<evidence type="ECO:0000256" key="1">
    <source>
        <dbReference type="ARBA" id="ARBA00004370"/>
    </source>
</evidence>
<dbReference type="EMBL" id="JAAGAX010000013">
    <property type="protein sequence ID" value="KAF2295340.1"/>
    <property type="molecule type" value="Genomic_DNA"/>
</dbReference>
<dbReference type="InterPro" id="IPR001611">
    <property type="entry name" value="Leu-rich_rpt"/>
</dbReference>
<dbReference type="Proteomes" id="UP000467840">
    <property type="component" value="Chromosome 7"/>
</dbReference>
<keyword evidence="3" id="KW-0433">Leucine-rich repeat</keyword>
<comment type="similarity">
    <text evidence="2">Belongs to the WEB family.</text>
</comment>
<sequence length="1007" mass="112697">MTSVLEEKTRAEKEIEGSCSKLMSNLSTAEALRKEIEEVNEEQVLVELARIEALKDYGEIEAQRKKEASEFSSERETTRNKTKDVIEEIDRSKELGSKLAGTLSEVNVLQNELKLVKYIEKKVLTNDTLKNSGVSFRKIENLEDSISLRSITEELEAAKKELASIREEGFQFMSSMDVIRSELKHVMEETFVLKKTEQKADLTVQNLNSKLLRAKSKLEAVTAAEAKAKSMVSNLSLTLEQLKTQAEVAKKEKELVSTETANIKEEIQKTVSEIDKTEERLRTAMQELEAEKASEAFALQNLQNLIENTMRARASASQQSSSITISKFEYEYLTGRAARAEEIADKKVAAAQAWVEALKANEKEILMKIEIAHREIRATRVEEEQQAYRTETSLSGKRVAEGEIGNWRNKHEKNTQAENLERPLQRKSMKSNGNLTPRKSIKFLRNSTAGYLDNWNLSDINPCSWYGVRCKEGRVIFLNLPDKRLSGFLYLDTGKLASLRHLNLKNNCFYGSLPVKLFSGTGLTTLKLSGNSFSGPVPDEMGNLKDLRILDLSQNSFNRSIPSSLLIAGNCGRFYLVKTASPAFYQMGSEPICLANLPGSVYINLSYNNLSGAIPQNDVLLNVGPTAFIGNPLLCGLPLKTLCPSSPKPLPYKPTQQSPGGSSGRSRRLVIAIVASTVLGICLISVLFSYWYRKVYICKGGKRVEGSTFEEKSIVRKEMFCFRTDDLESLSENMEQYIFMPLDSQVKFDLEQLLKASAFLLGKSRIGIVYKVVLERGPTVAVRRLEDGGSQRYREFQTEVEAIGKIRHPNIVTLLAYCWCINEKLLIYDYIPNGDLATAIHGKTGMTYLKPLSWSTRLRIVKGVAKGLSFLHEFSPKKYVHGNLKPGNILLGENMEPRISDFGLNRLTYTAEESLAVHLDQMTSGTPHQGSPYALTPTNSSPIMSYYEAPEGSKASKPSQKWDVYSFGVILLEMISGKSPIMQTGSSEMGLVQWIQLSTEVKHSPMC</sequence>
<evidence type="ECO:0000259" key="14">
    <source>
        <dbReference type="PROSITE" id="PS50011"/>
    </source>
</evidence>
<dbReference type="Gene3D" id="3.30.200.20">
    <property type="entry name" value="Phosphorylase Kinase, domain 1"/>
    <property type="match status" value="1"/>
</dbReference>
<dbReference type="SUPFAM" id="SSF52058">
    <property type="entry name" value="L domain-like"/>
    <property type="match status" value="1"/>
</dbReference>
<dbReference type="Pfam" id="PF08263">
    <property type="entry name" value="LRRNT_2"/>
    <property type="match status" value="1"/>
</dbReference>
<dbReference type="Gene3D" id="1.10.510.10">
    <property type="entry name" value="Transferase(Phosphotransferase) domain 1"/>
    <property type="match status" value="1"/>
</dbReference>
<dbReference type="InterPro" id="IPR011009">
    <property type="entry name" value="Kinase-like_dom_sf"/>
</dbReference>
<evidence type="ECO:0000256" key="4">
    <source>
        <dbReference type="ARBA" id="ARBA00022692"/>
    </source>
</evidence>
<dbReference type="SUPFAM" id="SSF56112">
    <property type="entry name" value="Protein kinase-like (PK-like)"/>
    <property type="match status" value="1"/>
</dbReference>
<protein>
    <recommendedName>
        <fullName evidence="14">Protein kinase domain-containing protein</fullName>
    </recommendedName>
</protein>
<evidence type="ECO:0000256" key="3">
    <source>
        <dbReference type="ARBA" id="ARBA00022614"/>
    </source>
</evidence>
<keyword evidence="4 13" id="KW-0812">Transmembrane</keyword>
<dbReference type="InterPro" id="IPR000719">
    <property type="entry name" value="Prot_kinase_dom"/>
</dbReference>
<dbReference type="GO" id="GO:0004672">
    <property type="term" value="F:protein kinase activity"/>
    <property type="evidence" value="ECO:0007669"/>
    <property type="project" value="InterPro"/>
</dbReference>
<accession>A0A6A6L1X5</accession>
<evidence type="ECO:0000256" key="5">
    <source>
        <dbReference type="ARBA" id="ARBA00022729"/>
    </source>
</evidence>
<feature type="coiled-coil region" evidence="11">
    <location>
        <begin position="204"/>
        <end position="319"/>
    </location>
</feature>
<evidence type="ECO:0000256" key="9">
    <source>
        <dbReference type="ARBA" id="ARBA00023136"/>
    </source>
</evidence>
<dbReference type="PANTHER" id="PTHR48007:SF83">
    <property type="entry name" value="PROTEIN KINASE DOMAIN-CONTAINING PROTEIN"/>
    <property type="match status" value="1"/>
</dbReference>
<evidence type="ECO:0000256" key="10">
    <source>
        <dbReference type="ARBA" id="ARBA00023180"/>
    </source>
</evidence>
<evidence type="ECO:0000256" key="7">
    <source>
        <dbReference type="ARBA" id="ARBA00022989"/>
    </source>
</evidence>
<dbReference type="InterPro" id="IPR008545">
    <property type="entry name" value="Web"/>
</dbReference>
<feature type="domain" description="Protein kinase" evidence="14">
    <location>
        <begin position="755"/>
        <end position="1007"/>
    </location>
</feature>
<dbReference type="Pfam" id="PF00560">
    <property type="entry name" value="LRR_1"/>
    <property type="match status" value="2"/>
</dbReference>
<keyword evidence="7 13" id="KW-1133">Transmembrane helix</keyword>
<evidence type="ECO:0000256" key="8">
    <source>
        <dbReference type="ARBA" id="ARBA00023054"/>
    </source>
</evidence>
<evidence type="ECO:0000256" key="12">
    <source>
        <dbReference type="SAM" id="MobiDB-lite"/>
    </source>
</evidence>
<evidence type="ECO:0000313" key="15">
    <source>
        <dbReference type="EMBL" id="KAF2295340.1"/>
    </source>
</evidence>
<comment type="caution">
    <text evidence="15">The sequence shown here is derived from an EMBL/GenBank/DDBJ whole genome shotgun (WGS) entry which is preliminary data.</text>
</comment>
<keyword evidence="8 11" id="KW-0175">Coiled coil</keyword>
<evidence type="ECO:0000256" key="11">
    <source>
        <dbReference type="SAM" id="Coils"/>
    </source>
</evidence>
<evidence type="ECO:0000256" key="2">
    <source>
        <dbReference type="ARBA" id="ARBA00005485"/>
    </source>
</evidence>
<feature type="transmembrane region" description="Helical" evidence="13">
    <location>
        <begin position="669"/>
        <end position="692"/>
    </location>
</feature>